<dbReference type="Proteomes" id="UP000273119">
    <property type="component" value="Unassembled WGS sequence"/>
</dbReference>
<dbReference type="Gene3D" id="1.25.40.10">
    <property type="entry name" value="Tetratricopeptide repeat domain"/>
    <property type="match status" value="1"/>
</dbReference>
<name>A0A496PL98_9MICC</name>
<proteinExistence type="predicted"/>
<comment type="caution">
    <text evidence="2">The sequence shown here is derived from an EMBL/GenBank/DDBJ whole genome shotgun (WGS) entry which is preliminary data.</text>
</comment>
<evidence type="ECO:0000259" key="1">
    <source>
        <dbReference type="PROSITE" id="PS50943"/>
    </source>
</evidence>
<keyword evidence="3" id="KW-1185">Reference proteome</keyword>
<dbReference type="InterPro" id="IPR011990">
    <property type="entry name" value="TPR-like_helical_dom_sf"/>
</dbReference>
<reference evidence="2 3" key="1">
    <citation type="submission" date="2018-07" db="EMBL/GenBank/DDBJ databases">
        <title>Arthrobacter sp. nov., isolated from raw cow's milk with high bacterial count.</title>
        <authorList>
            <person name="Hahne J."/>
            <person name="Isele D."/>
            <person name="Lipski A."/>
        </authorList>
    </citation>
    <scope>NUCLEOTIDE SEQUENCE [LARGE SCALE GENOMIC DNA]</scope>
    <source>
        <strain evidence="2 3">JZ R-183</strain>
    </source>
</reference>
<protein>
    <submittedName>
        <fullName evidence="2">XRE family transcriptional regulator</fullName>
    </submittedName>
</protein>
<feature type="domain" description="HTH cro/C1-type" evidence="1">
    <location>
        <begin position="12"/>
        <end position="45"/>
    </location>
</feature>
<sequence length="396" mass="43104">MTQAQLGHGKYSTSYVSLLETGSREPTAEIITELSHRLGIERDVMEAWNTPVSPDEAEFVLLEHRARQSFAAHDYEDARATAHEAAGIAQGMKNSSAWWNMAFLEAEALRELRDGDAFLHMAEEVLNHPLTDESSALKVRAETLVSNAYLIIGRLHIAVEHALRGVEQGKEALPPTSIIALSAQFALVASLAESGQLDDAWLACLDLSAAADGDIPDQAAGNAHWVIGNVAFRKQNVSEGLRHHDLAAELLRPASDIELWTRFNKASAAARMTAGIVEPSTLACIERAEQAQAVIGATMAEDLELQIIRAQWEQLNGRPEEALELLLPVRREGEALSYPVRGELELLVARCLQITGEAAQSLEHLELAREHFSAAGATDRAALALELTTQARAALR</sequence>
<dbReference type="PROSITE" id="PS50943">
    <property type="entry name" value="HTH_CROC1"/>
    <property type="match status" value="1"/>
</dbReference>
<gene>
    <name evidence="2" type="ORF">DWQ67_00125</name>
</gene>
<dbReference type="AlphaFoldDB" id="A0A496PL98"/>
<evidence type="ECO:0000313" key="2">
    <source>
        <dbReference type="EMBL" id="RKW71312.1"/>
    </source>
</evidence>
<dbReference type="InterPro" id="IPR001387">
    <property type="entry name" value="Cro/C1-type_HTH"/>
</dbReference>
<accession>A0A496PL98</accession>
<evidence type="ECO:0000313" key="3">
    <source>
        <dbReference type="Proteomes" id="UP000273119"/>
    </source>
</evidence>
<dbReference type="EMBL" id="QQXL01000001">
    <property type="protein sequence ID" value="RKW71312.1"/>
    <property type="molecule type" value="Genomic_DNA"/>
</dbReference>
<organism evidence="2 3">
    <name type="scientific">Galactobacter caseinivorans</name>
    <dbReference type="NCBI Taxonomy" id="2676123"/>
    <lineage>
        <taxon>Bacteria</taxon>
        <taxon>Bacillati</taxon>
        <taxon>Actinomycetota</taxon>
        <taxon>Actinomycetes</taxon>
        <taxon>Micrococcales</taxon>
        <taxon>Micrococcaceae</taxon>
        <taxon>Galactobacter</taxon>
    </lineage>
</organism>